<evidence type="ECO:0000313" key="2">
    <source>
        <dbReference type="Proteomes" id="UP000078397"/>
    </source>
</evidence>
<name>A0A179F582_METCM</name>
<dbReference type="Proteomes" id="UP000078397">
    <property type="component" value="Unassembled WGS sequence"/>
</dbReference>
<reference evidence="1 2" key="1">
    <citation type="journal article" date="2016" name="PLoS Pathog.">
        <title>Biosynthesis of antibiotic leucinostatins in bio-control fungus Purpureocillium lilacinum and their inhibition on phytophthora revealed by genome mining.</title>
        <authorList>
            <person name="Wang G."/>
            <person name="Liu Z."/>
            <person name="Lin R."/>
            <person name="Li E."/>
            <person name="Mao Z."/>
            <person name="Ling J."/>
            <person name="Yang Y."/>
            <person name="Yin W.B."/>
            <person name="Xie B."/>
        </authorList>
    </citation>
    <scope>NUCLEOTIDE SEQUENCE [LARGE SCALE GENOMIC DNA]</scope>
    <source>
        <strain evidence="1">170</strain>
    </source>
</reference>
<sequence>MCCIPGLSDSSFACVPGGVTSITLSVHCEHNASCGQSVESCGVLAGVLEQDTINDPLSQVKAIFINSLWILYCIVEGQ</sequence>
<evidence type="ECO:0000313" key="1">
    <source>
        <dbReference type="EMBL" id="OAQ60562.1"/>
    </source>
</evidence>
<dbReference type="GeneID" id="28858488"/>
<dbReference type="AlphaFoldDB" id="A0A179F582"/>
<protein>
    <submittedName>
        <fullName evidence="1">Uncharacterized protein</fullName>
    </submittedName>
</protein>
<accession>A0A179F582</accession>
<dbReference type="KEGG" id="pchm:VFPPC_16741"/>
<gene>
    <name evidence="1" type="ORF">VFPPC_16741</name>
</gene>
<dbReference type="RefSeq" id="XP_018138440.1">
    <property type="nucleotide sequence ID" value="XM_018294494.1"/>
</dbReference>
<comment type="caution">
    <text evidence="1">The sequence shown here is derived from an EMBL/GenBank/DDBJ whole genome shotgun (WGS) entry which is preliminary data.</text>
</comment>
<dbReference type="EMBL" id="LSBJ02000008">
    <property type="protein sequence ID" value="OAQ60562.1"/>
    <property type="molecule type" value="Genomic_DNA"/>
</dbReference>
<organism evidence="1 2">
    <name type="scientific">Pochonia chlamydosporia 170</name>
    <dbReference type="NCBI Taxonomy" id="1380566"/>
    <lineage>
        <taxon>Eukaryota</taxon>
        <taxon>Fungi</taxon>
        <taxon>Dikarya</taxon>
        <taxon>Ascomycota</taxon>
        <taxon>Pezizomycotina</taxon>
        <taxon>Sordariomycetes</taxon>
        <taxon>Hypocreomycetidae</taxon>
        <taxon>Hypocreales</taxon>
        <taxon>Clavicipitaceae</taxon>
        <taxon>Pochonia</taxon>
    </lineage>
</organism>
<proteinExistence type="predicted"/>
<keyword evidence="2" id="KW-1185">Reference proteome</keyword>